<keyword evidence="2" id="KW-0378">Hydrolase</keyword>
<dbReference type="PATRIC" id="fig|433924.3.peg.625"/>
<dbReference type="PANTHER" id="PTHR10992:SF1032">
    <property type="entry name" value="METHYLESTERASE 17"/>
    <property type="match status" value="1"/>
</dbReference>
<evidence type="ECO:0000313" key="2">
    <source>
        <dbReference type="EMBL" id="KTT16645.1"/>
    </source>
</evidence>
<dbReference type="InterPro" id="IPR000073">
    <property type="entry name" value="AB_hydrolase_1"/>
</dbReference>
<name>A0A147GPY0_9BURK</name>
<dbReference type="Pfam" id="PF12697">
    <property type="entry name" value="Abhydrolase_6"/>
    <property type="match status" value="1"/>
</dbReference>
<feature type="domain" description="AB hydrolase-1" evidence="1">
    <location>
        <begin position="5"/>
        <end position="239"/>
    </location>
</feature>
<dbReference type="PANTHER" id="PTHR10992">
    <property type="entry name" value="METHYLESTERASE FAMILY MEMBER"/>
    <property type="match status" value="1"/>
</dbReference>
<dbReference type="AlphaFoldDB" id="A0A147GPY0"/>
<organism evidence="2 3">
    <name type="scientific">Pseudacidovorax intermedius</name>
    <dbReference type="NCBI Taxonomy" id="433924"/>
    <lineage>
        <taxon>Bacteria</taxon>
        <taxon>Pseudomonadati</taxon>
        <taxon>Pseudomonadota</taxon>
        <taxon>Betaproteobacteria</taxon>
        <taxon>Burkholderiales</taxon>
        <taxon>Comamonadaceae</taxon>
        <taxon>Pseudacidovorax</taxon>
    </lineage>
</organism>
<reference evidence="2 3" key="1">
    <citation type="journal article" date="2016" name="Front. Microbiol.">
        <title>Genomic Resource of Rice Seed Associated Bacteria.</title>
        <authorList>
            <person name="Midha S."/>
            <person name="Bansal K."/>
            <person name="Sharma S."/>
            <person name="Kumar N."/>
            <person name="Patil P.P."/>
            <person name="Chaudhry V."/>
            <person name="Patil P.B."/>
        </authorList>
    </citation>
    <scope>NUCLEOTIDE SEQUENCE [LARGE SCALE GENOMIC DNA]</scope>
    <source>
        <strain evidence="2 3">NS331</strain>
    </source>
</reference>
<dbReference type="Gene3D" id="3.40.50.1820">
    <property type="entry name" value="alpha/beta hydrolase"/>
    <property type="match status" value="1"/>
</dbReference>
<dbReference type="GO" id="GO:0080030">
    <property type="term" value="F:methyl indole-3-acetate esterase activity"/>
    <property type="evidence" value="ECO:0007669"/>
    <property type="project" value="TreeGrafter"/>
</dbReference>
<proteinExistence type="predicted"/>
<keyword evidence="3" id="KW-1185">Reference proteome</keyword>
<protein>
    <submittedName>
        <fullName evidence="2">Alpha/beta hydrolase</fullName>
    </submittedName>
</protein>
<sequence>MTRHIVLVHGAWQGAWAFDAWLPLLRERGWQPHAVDLPGNGWPPLGDAPASLAAYTAHVAGVVEALDEPAVVLGHSGGGITASQVAEALPQRVAALVYLAGMMLPSGLGFGELVQQVQAEQPGRDFSGITPWLQWNADRSASRVPAEGALRCFVHDCAPAAAAQAAALLRPQPESGRAMVNRLTPERFGRVPRFYVECLDDQSVYHPLQARMQQLSPGARRLTLPCGHVPQLAAPQALTDLLLPELEALLP</sequence>
<dbReference type="GO" id="GO:0080031">
    <property type="term" value="F:methyl salicylate esterase activity"/>
    <property type="evidence" value="ECO:0007669"/>
    <property type="project" value="TreeGrafter"/>
</dbReference>
<dbReference type="InterPro" id="IPR029058">
    <property type="entry name" value="AB_hydrolase_fold"/>
</dbReference>
<dbReference type="Proteomes" id="UP000072741">
    <property type="component" value="Unassembled WGS sequence"/>
</dbReference>
<dbReference type="GO" id="GO:0009696">
    <property type="term" value="P:salicylic acid metabolic process"/>
    <property type="evidence" value="ECO:0007669"/>
    <property type="project" value="TreeGrafter"/>
</dbReference>
<dbReference type="RefSeq" id="WP_058643372.1">
    <property type="nucleotide sequence ID" value="NZ_LDSL01000123.1"/>
</dbReference>
<dbReference type="OrthoDB" id="9112061at2"/>
<gene>
    <name evidence="2" type="ORF">NS331_18240</name>
</gene>
<dbReference type="GO" id="GO:0080032">
    <property type="term" value="F:methyl jasmonate esterase activity"/>
    <property type="evidence" value="ECO:0007669"/>
    <property type="project" value="TreeGrafter"/>
</dbReference>
<accession>A0A147GPY0</accession>
<dbReference type="InterPro" id="IPR045889">
    <property type="entry name" value="MES/HNL"/>
</dbReference>
<evidence type="ECO:0000313" key="3">
    <source>
        <dbReference type="Proteomes" id="UP000072741"/>
    </source>
</evidence>
<comment type="caution">
    <text evidence="2">The sequence shown here is derived from an EMBL/GenBank/DDBJ whole genome shotgun (WGS) entry which is preliminary data.</text>
</comment>
<evidence type="ECO:0000259" key="1">
    <source>
        <dbReference type="Pfam" id="PF12697"/>
    </source>
</evidence>
<dbReference type="SUPFAM" id="SSF53474">
    <property type="entry name" value="alpha/beta-Hydrolases"/>
    <property type="match status" value="1"/>
</dbReference>
<dbReference type="GO" id="GO:0009694">
    <property type="term" value="P:jasmonic acid metabolic process"/>
    <property type="evidence" value="ECO:0007669"/>
    <property type="project" value="TreeGrafter"/>
</dbReference>
<dbReference type="EMBL" id="LDSL01000123">
    <property type="protein sequence ID" value="KTT16645.1"/>
    <property type="molecule type" value="Genomic_DNA"/>
</dbReference>